<name>A0A3A4QVK4_9BACT</name>
<feature type="transmembrane region" description="Helical" evidence="1">
    <location>
        <begin position="148"/>
        <end position="165"/>
    </location>
</feature>
<keyword evidence="1" id="KW-0472">Membrane</keyword>
<reference evidence="2 3" key="1">
    <citation type="journal article" date="2017" name="ISME J.">
        <title>Energy and carbon metabolisms in a deep terrestrial subsurface fluid microbial community.</title>
        <authorList>
            <person name="Momper L."/>
            <person name="Jungbluth S.P."/>
            <person name="Lee M.D."/>
            <person name="Amend J.P."/>
        </authorList>
    </citation>
    <scope>NUCLEOTIDE SEQUENCE [LARGE SCALE GENOMIC DNA]</scope>
    <source>
        <strain evidence="2">SURF_26</strain>
    </source>
</reference>
<dbReference type="Proteomes" id="UP000266426">
    <property type="component" value="Unassembled WGS sequence"/>
</dbReference>
<keyword evidence="1" id="KW-1133">Transmembrane helix</keyword>
<proteinExistence type="predicted"/>
<comment type="caution">
    <text evidence="2">The sequence shown here is derived from an EMBL/GenBank/DDBJ whole genome shotgun (WGS) entry which is preliminary data.</text>
</comment>
<feature type="transmembrane region" description="Helical" evidence="1">
    <location>
        <begin position="120"/>
        <end position="142"/>
    </location>
</feature>
<organism evidence="2 3">
    <name type="scientific">Candidatus Auribacter fodinae</name>
    <dbReference type="NCBI Taxonomy" id="2093366"/>
    <lineage>
        <taxon>Bacteria</taxon>
        <taxon>Pseudomonadati</taxon>
        <taxon>Candidatus Auribacterota</taxon>
        <taxon>Candidatus Auribacteria</taxon>
        <taxon>Candidatus Auribacterales</taxon>
        <taxon>Candidatus Auribacteraceae</taxon>
        <taxon>Candidatus Auribacter</taxon>
    </lineage>
</organism>
<evidence type="ECO:0000313" key="3">
    <source>
        <dbReference type="Proteomes" id="UP000266426"/>
    </source>
</evidence>
<dbReference type="AlphaFoldDB" id="A0A3A4QVK4"/>
<sequence>MSIEDKEIFDKAFKDFISTNIDFPDINFLGKSSLDEDCYYPFPSFLNVSSVSSAETKDGKYIIEMIQEMHKKIDTLATSEQVQNHDTQVKNEVIKNRKILRDKLEKIYMEFKKKSLRHQLSIHVSIWVFIFTVLTIICFFQGTIIINSAISGLFLLASILFLIMARKIPDIEGFSEIIDESSTE</sequence>
<gene>
    <name evidence="2" type="ORF">C4541_13050</name>
</gene>
<accession>A0A3A4QVK4</accession>
<evidence type="ECO:0000313" key="2">
    <source>
        <dbReference type="EMBL" id="RJP56101.1"/>
    </source>
</evidence>
<dbReference type="EMBL" id="QZJZ01000102">
    <property type="protein sequence ID" value="RJP56101.1"/>
    <property type="molecule type" value="Genomic_DNA"/>
</dbReference>
<protein>
    <submittedName>
        <fullName evidence="2">Uncharacterized protein</fullName>
    </submittedName>
</protein>
<keyword evidence="1" id="KW-0812">Transmembrane</keyword>
<evidence type="ECO:0000256" key="1">
    <source>
        <dbReference type="SAM" id="Phobius"/>
    </source>
</evidence>